<gene>
    <name evidence="11" type="primary">hemD</name>
    <name evidence="11" type="ordered locus">CBUD_2173</name>
</gene>
<dbReference type="SUPFAM" id="SSF69618">
    <property type="entry name" value="HemD-like"/>
    <property type="match status" value="1"/>
</dbReference>
<dbReference type="PANTHER" id="PTHR38042:SF1">
    <property type="entry name" value="UROPORPHYRINOGEN-III SYNTHASE, CHLOROPLASTIC"/>
    <property type="match status" value="1"/>
</dbReference>
<dbReference type="AlphaFoldDB" id="A9KDC7"/>
<organism evidence="11 12">
    <name type="scientific">Coxiella burnetii (strain Dugway 5J108-111)</name>
    <dbReference type="NCBI Taxonomy" id="434922"/>
    <lineage>
        <taxon>Bacteria</taxon>
        <taxon>Pseudomonadati</taxon>
        <taxon>Pseudomonadota</taxon>
        <taxon>Gammaproteobacteria</taxon>
        <taxon>Legionellales</taxon>
        <taxon>Coxiellaceae</taxon>
        <taxon>Coxiella</taxon>
    </lineage>
</organism>
<evidence type="ECO:0000256" key="4">
    <source>
        <dbReference type="ARBA" id="ARBA00023239"/>
    </source>
</evidence>
<dbReference type="CDD" id="cd06578">
    <property type="entry name" value="HemD"/>
    <property type="match status" value="1"/>
</dbReference>
<evidence type="ECO:0000313" key="12">
    <source>
        <dbReference type="Proteomes" id="UP000008555"/>
    </source>
</evidence>
<dbReference type="GO" id="GO:0006780">
    <property type="term" value="P:uroporphyrinogen III biosynthetic process"/>
    <property type="evidence" value="ECO:0007669"/>
    <property type="project" value="UniProtKB-UniRule"/>
</dbReference>
<evidence type="ECO:0000256" key="1">
    <source>
        <dbReference type="ARBA" id="ARBA00004772"/>
    </source>
</evidence>
<protein>
    <recommendedName>
        <fullName evidence="7 9">Uroporphyrinogen-III synthase</fullName>
        <ecNumber evidence="3 9">4.2.1.75</ecNumber>
    </recommendedName>
</protein>
<keyword evidence="5 9" id="KW-0627">Porphyrin biosynthesis</keyword>
<dbReference type="Proteomes" id="UP000008555">
    <property type="component" value="Chromosome"/>
</dbReference>
<dbReference type="RefSeq" id="WP_005769890.1">
    <property type="nucleotide sequence ID" value="NC_009727.1"/>
</dbReference>
<dbReference type="PANTHER" id="PTHR38042">
    <property type="entry name" value="UROPORPHYRINOGEN-III SYNTHASE, CHLOROPLASTIC"/>
    <property type="match status" value="1"/>
</dbReference>
<dbReference type="EC" id="4.2.1.75" evidence="3 9"/>
<evidence type="ECO:0000256" key="5">
    <source>
        <dbReference type="ARBA" id="ARBA00023244"/>
    </source>
</evidence>
<dbReference type="UniPathway" id="UPA00251">
    <property type="reaction ID" value="UER00320"/>
</dbReference>
<name>A9KDC7_COXBN</name>
<dbReference type="HOGENOM" id="CLU_011276_9_4_6"/>
<evidence type="ECO:0000256" key="8">
    <source>
        <dbReference type="ARBA" id="ARBA00048617"/>
    </source>
</evidence>
<dbReference type="GO" id="GO:0006782">
    <property type="term" value="P:protoporphyrinogen IX biosynthetic process"/>
    <property type="evidence" value="ECO:0007669"/>
    <property type="project" value="UniProtKB-UniRule"/>
</dbReference>
<dbReference type="Gene3D" id="3.40.50.10090">
    <property type="match status" value="2"/>
</dbReference>
<feature type="domain" description="Tetrapyrrole biosynthesis uroporphyrinogen III synthase" evidence="10">
    <location>
        <begin position="23"/>
        <end position="259"/>
    </location>
</feature>
<comment type="catalytic activity">
    <reaction evidence="8 9">
        <text>hydroxymethylbilane = uroporphyrinogen III + H2O</text>
        <dbReference type="Rhea" id="RHEA:18965"/>
        <dbReference type="ChEBI" id="CHEBI:15377"/>
        <dbReference type="ChEBI" id="CHEBI:57308"/>
        <dbReference type="ChEBI" id="CHEBI:57845"/>
        <dbReference type="EC" id="4.2.1.75"/>
    </reaction>
</comment>
<evidence type="ECO:0000256" key="9">
    <source>
        <dbReference type="RuleBase" id="RU366031"/>
    </source>
</evidence>
<dbReference type="Pfam" id="PF02602">
    <property type="entry name" value="HEM4"/>
    <property type="match status" value="1"/>
</dbReference>
<evidence type="ECO:0000256" key="6">
    <source>
        <dbReference type="ARBA" id="ARBA00037589"/>
    </source>
</evidence>
<dbReference type="InterPro" id="IPR003754">
    <property type="entry name" value="4pyrrol_synth_uPrphyn_synth"/>
</dbReference>
<evidence type="ECO:0000259" key="10">
    <source>
        <dbReference type="Pfam" id="PF02602"/>
    </source>
</evidence>
<dbReference type="InterPro" id="IPR039793">
    <property type="entry name" value="UROS/Hem4"/>
</dbReference>
<keyword evidence="4 9" id="KW-0456">Lyase</keyword>
<sequence>MENESLKNKTIMITRPEGQGELLKKAIERRGGAVILFPTLIIKPINKCNYSPFASASFPPSRESGSPDDKMTKAGFLNSSDILIFLSANAVKHSPILNFKAEQKLVAIGTGTAAALFQRGLSVDAVPEHFSSEGLLDLPLLHQVTGKTIAIFCGENSRPYLENELIHRGANVFSIITYRRERPVVNKKTIDALTHQTLHAIVSTSAESLQNLCTLFESHQHWLHRIPLVVISKRMENLAKSQGFHLVLLADNPGEKAIIKVLSTKYPS</sequence>
<dbReference type="GO" id="GO:0004852">
    <property type="term" value="F:uroporphyrinogen-III synthase activity"/>
    <property type="evidence" value="ECO:0007669"/>
    <property type="project" value="UniProtKB-UniRule"/>
</dbReference>
<evidence type="ECO:0000313" key="11">
    <source>
        <dbReference type="EMBL" id="ABS78213.1"/>
    </source>
</evidence>
<dbReference type="InterPro" id="IPR036108">
    <property type="entry name" value="4pyrrol_syn_uPrphyn_synt_sf"/>
</dbReference>
<dbReference type="KEGG" id="cbd:CBUD_2173"/>
<dbReference type="EMBL" id="CP000733">
    <property type="protein sequence ID" value="ABS78213.1"/>
    <property type="molecule type" value="Genomic_DNA"/>
</dbReference>
<comment type="function">
    <text evidence="6 9">Catalyzes cyclization of the linear tetrapyrrole, hydroxymethylbilane, to the macrocyclic uroporphyrinogen III.</text>
</comment>
<evidence type="ECO:0000256" key="3">
    <source>
        <dbReference type="ARBA" id="ARBA00013109"/>
    </source>
</evidence>
<proteinExistence type="inferred from homology"/>
<reference evidence="11 12" key="1">
    <citation type="journal article" date="2009" name="Infect. Immun.">
        <title>Comparative genomics reveal extensive transposon-mediated genomic plasticity and diversity among potential effector proteins within the genus Coxiella.</title>
        <authorList>
            <person name="Beare P.A."/>
            <person name="Unsworth N."/>
            <person name="Andoh M."/>
            <person name="Voth D.E."/>
            <person name="Omsland A."/>
            <person name="Gilk S.D."/>
            <person name="Williams K.P."/>
            <person name="Sobral B.W."/>
            <person name="Kupko J.J.III."/>
            <person name="Porcella S.F."/>
            <person name="Samuel J.E."/>
            <person name="Heinzen R.A."/>
        </authorList>
    </citation>
    <scope>NUCLEOTIDE SEQUENCE [LARGE SCALE GENOMIC DNA]</scope>
    <source>
        <strain evidence="11 12">Dugway 5J108-111</strain>
    </source>
</reference>
<comment type="pathway">
    <text evidence="1 9">Porphyrin-containing compound metabolism; protoporphyrin-IX biosynthesis; coproporphyrinogen-III from 5-aminolevulinate: step 3/4.</text>
</comment>
<comment type="similarity">
    <text evidence="2 9">Belongs to the uroporphyrinogen-III synthase family.</text>
</comment>
<evidence type="ECO:0000256" key="7">
    <source>
        <dbReference type="ARBA" id="ARBA00040167"/>
    </source>
</evidence>
<evidence type="ECO:0000256" key="2">
    <source>
        <dbReference type="ARBA" id="ARBA00008133"/>
    </source>
</evidence>
<accession>A9KDC7</accession>